<dbReference type="Gene3D" id="3.30.70.1320">
    <property type="entry name" value="Multidrug efflux transporter AcrB pore domain like"/>
    <property type="match status" value="1"/>
</dbReference>
<feature type="region of interest" description="Disordered" evidence="1">
    <location>
        <begin position="503"/>
        <end position="526"/>
    </location>
</feature>
<comment type="caution">
    <text evidence="3">The sequence shown here is derived from an EMBL/GenBank/DDBJ whole genome shotgun (WGS) entry which is preliminary data.</text>
</comment>
<feature type="compositionally biased region" description="Basic and acidic residues" evidence="1">
    <location>
        <begin position="1060"/>
        <end position="1087"/>
    </location>
</feature>
<keyword evidence="2" id="KW-1133">Transmembrane helix</keyword>
<feature type="transmembrane region" description="Helical" evidence="2">
    <location>
        <begin position="338"/>
        <end position="357"/>
    </location>
</feature>
<dbReference type="Gene3D" id="3.30.70.1430">
    <property type="entry name" value="Multidrug efflux transporter AcrB pore domain"/>
    <property type="match status" value="2"/>
</dbReference>
<evidence type="ECO:0000313" key="4">
    <source>
        <dbReference type="Proteomes" id="UP001597197"/>
    </source>
</evidence>
<evidence type="ECO:0000256" key="2">
    <source>
        <dbReference type="SAM" id="Phobius"/>
    </source>
</evidence>
<dbReference type="PANTHER" id="PTHR32063">
    <property type="match status" value="1"/>
</dbReference>
<organism evidence="3 4">
    <name type="scientific">Hymenobacter bucti</name>
    <dbReference type="NCBI Taxonomy" id="1844114"/>
    <lineage>
        <taxon>Bacteria</taxon>
        <taxon>Pseudomonadati</taxon>
        <taxon>Bacteroidota</taxon>
        <taxon>Cytophagia</taxon>
        <taxon>Cytophagales</taxon>
        <taxon>Hymenobacteraceae</taxon>
        <taxon>Hymenobacter</taxon>
    </lineage>
</organism>
<dbReference type="InterPro" id="IPR001036">
    <property type="entry name" value="Acrflvin-R"/>
</dbReference>
<keyword evidence="4" id="KW-1185">Reference proteome</keyword>
<feature type="transmembrane region" description="Helical" evidence="2">
    <location>
        <begin position="390"/>
        <end position="415"/>
    </location>
</feature>
<feature type="region of interest" description="Disordered" evidence="1">
    <location>
        <begin position="1057"/>
        <end position="1099"/>
    </location>
</feature>
<dbReference type="Gene3D" id="3.30.70.1440">
    <property type="entry name" value="Multidrug efflux transporter AcrB pore domain"/>
    <property type="match status" value="1"/>
</dbReference>
<dbReference type="Pfam" id="PF00873">
    <property type="entry name" value="ACR_tran"/>
    <property type="match status" value="1"/>
</dbReference>
<keyword evidence="2" id="KW-0812">Transmembrane</keyword>
<dbReference type="EMBL" id="JBHUFD010000018">
    <property type="protein sequence ID" value="MFD1875434.1"/>
    <property type="molecule type" value="Genomic_DNA"/>
</dbReference>
<feature type="transmembrane region" description="Helical" evidence="2">
    <location>
        <begin position="562"/>
        <end position="579"/>
    </location>
</feature>
<dbReference type="RefSeq" id="WP_382318102.1">
    <property type="nucleotide sequence ID" value="NZ_JBHUFD010000018.1"/>
</dbReference>
<proteinExistence type="predicted"/>
<sequence>MLKIFIERPVLSTVISVILVLLGVLGLTTLPIAQYPDISPPTVQVSASYAGANADVVLKSVLTPLEEQINGVEGMTYMTSTATNAGSATIQVYFNVGRDPDQAAVDVQNRVASATSLLPQEVTLAGVTVRKQQSSNLLIFALYSDNPAYDQTFLQNYAQINITPQIRRVTGVGASNAFGSRDYSMRIWLKPDVMAIYGLTPADITAALADQNVEAAPGAFGQNSDQSFQYVIKYTGKLVSTEQFGNIVLKGTAQGQLLHLKDVARIELGAQDYSSNSATFGKPSVGISVNQTPGSNAREVIENSVKVLQEAEKSFPAGIHYVPLVNINDFLDASIDKVIHTLIEAFALVFLVIFVFLQDFRSTIIHGVSVPVSIIGTFFFLKIFGYSINILTLFALVLAIGIVVDDAIVVVEAVHAKLENGYSSPRRAAIDAMSEISGAIVSITLVMAAVFLPVTFLEGSTGVFYKQFGITLAIAILISAVNALTLCPALAALFLLPPDHGKEQPAGAQGSAGELGPDDDKDHKTPEKRTFRQRFSIAFNAAYDALVGKYTKGVQFLGTHKVVALAGVAAFSAGLYFLMSTTPSSFVPAEDMGTIFVNVSLPPASTLERTTAVNTEVDSLIRSIPAVRGTLRITGQNFLAGAGSSYGMVIVRLKEWSEREDMNNLQVIDKITQLTAHIRAAEIRSISQPTITGFGQTSGFTFQLQDRGGHSTADFFKVSQDFLAALNQRSEIQYATTAFNPGFPQYQLAINVAKVKEAGLTEANVLNAMQVYYGGLYATNFNQFGKQYRVMVQADTSYRASPEGLSKVFVRNASGAMAPITEFVTLTRIYGPESLNRFNLFTAISVNGSPKEGVSSGQALTAIQEVASQKLPAGYGFEFSGLSREEQKVGGQALYVFALSLIFVYLLLSAQYESYLLPFAVLLSIPIGLCGTYLFAKVMGIDSNIYLQISVIMLIGLLAKNAILIVEFATLRRLHGLSIAEAALEGAKARLRPILMTSLAFVAGLLPLLFASGAGAAGNRSIGTGAVGGMLFGTVFGVFFIPVLYMVFAGLQERISGPPKTREQMDKENEAGGPQDPDKTDHSREGSAEPVVELANAHA</sequence>
<dbReference type="PANTHER" id="PTHR32063:SF9">
    <property type="entry name" value="SIMILAR TO MULTIDRUG RESISTANCE PROTEIN MEXB"/>
    <property type="match status" value="1"/>
</dbReference>
<feature type="transmembrane region" description="Helical" evidence="2">
    <location>
        <begin position="991"/>
        <end position="1010"/>
    </location>
</feature>
<dbReference type="SUPFAM" id="SSF82714">
    <property type="entry name" value="Multidrug efflux transporter AcrB TolC docking domain, DN and DC subdomains"/>
    <property type="match status" value="2"/>
</dbReference>
<dbReference type="Gene3D" id="1.20.1640.10">
    <property type="entry name" value="Multidrug efflux transporter AcrB transmembrane domain"/>
    <property type="match status" value="2"/>
</dbReference>
<dbReference type="SUPFAM" id="SSF82866">
    <property type="entry name" value="Multidrug efflux transporter AcrB transmembrane domain"/>
    <property type="match status" value="2"/>
</dbReference>
<dbReference type="SUPFAM" id="SSF82693">
    <property type="entry name" value="Multidrug efflux transporter AcrB pore domain, PN1, PN2, PC1 and PC2 subdomains"/>
    <property type="match status" value="4"/>
</dbReference>
<feature type="transmembrane region" description="Helical" evidence="2">
    <location>
        <begin position="468"/>
        <end position="496"/>
    </location>
</feature>
<feature type="transmembrane region" description="Helical" evidence="2">
    <location>
        <begin position="915"/>
        <end position="935"/>
    </location>
</feature>
<feature type="transmembrane region" description="Helical" evidence="2">
    <location>
        <begin position="1030"/>
        <end position="1051"/>
    </location>
</feature>
<evidence type="ECO:0000256" key="1">
    <source>
        <dbReference type="SAM" id="MobiDB-lite"/>
    </source>
</evidence>
<dbReference type="Proteomes" id="UP001597197">
    <property type="component" value="Unassembled WGS sequence"/>
</dbReference>
<dbReference type="PRINTS" id="PR00702">
    <property type="entry name" value="ACRIFLAVINRP"/>
</dbReference>
<feature type="transmembrane region" description="Helical" evidence="2">
    <location>
        <begin position="889"/>
        <end position="908"/>
    </location>
</feature>
<accession>A0ABW4R0Y0</accession>
<evidence type="ECO:0000313" key="3">
    <source>
        <dbReference type="EMBL" id="MFD1875434.1"/>
    </source>
</evidence>
<gene>
    <name evidence="3" type="ORF">ACFSDX_23575</name>
</gene>
<reference evidence="4" key="1">
    <citation type="journal article" date="2019" name="Int. J. Syst. Evol. Microbiol.">
        <title>The Global Catalogue of Microorganisms (GCM) 10K type strain sequencing project: providing services to taxonomists for standard genome sequencing and annotation.</title>
        <authorList>
            <consortium name="The Broad Institute Genomics Platform"/>
            <consortium name="The Broad Institute Genome Sequencing Center for Infectious Disease"/>
            <person name="Wu L."/>
            <person name="Ma J."/>
        </authorList>
    </citation>
    <scope>NUCLEOTIDE SEQUENCE [LARGE SCALE GENOMIC DNA]</scope>
    <source>
        <strain evidence="4">CGMCC 1.15795</strain>
    </source>
</reference>
<protein>
    <submittedName>
        <fullName evidence="3">Efflux RND transporter permease subunit</fullName>
    </submittedName>
</protein>
<dbReference type="InterPro" id="IPR027463">
    <property type="entry name" value="AcrB_DN_DC_subdom"/>
</dbReference>
<dbReference type="Gene3D" id="3.30.2090.10">
    <property type="entry name" value="Multidrug efflux transporter AcrB TolC docking domain, DN and DC subdomains"/>
    <property type="match status" value="2"/>
</dbReference>
<keyword evidence="2" id="KW-0472">Membrane</keyword>
<feature type="transmembrane region" description="Helical" evidence="2">
    <location>
        <begin position="436"/>
        <end position="456"/>
    </location>
</feature>
<name>A0ABW4R0Y0_9BACT</name>
<feature type="transmembrane region" description="Helical" evidence="2">
    <location>
        <begin position="947"/>
        <end position="970"/>
    </location>
</feature>
<feature type="transmembrane region" description="Helical" evidence="2">
    <location>
        <begin position="364"/>
        <end position="384"/>
    </location>
</feature>